<name>A0A239YM22_9FIRM</name>
<organism evidence="1 2">
    <name type="scientific">Veillonella rodentium</name>
    <dbReference type="NCBI Taxonomy" id="248315"/>
    <lineage>
        <taxon>Bacteria</taxon>
        <taxon>Bacillati</taxon>
        <taxon>Bacillota</taxon>
        <taxon>Negativicutes</taxon>
        <taxon>Veillonellales</taxon>
        <taxon>Veillonellaceae</taxon>
        <taxon>Veillonella</taxon>
    </lineage>
</organism>
<evidence type="ECO:0000313" key="1">
    <source>
        <dbReference type="EMBL" id="SNV59456.1"/>
    </source>
</evidence>
<dbReference type="Proteomes" id="UP000214973">
    <property type="component" value="Chromosome 1"/>
</dbReference>
<accession>A0A239YM22</accession>
<protein>
    <recommendedName>
        <fullName evidence="3">PD-(D/E)XK nuclease superfamily</fullName>
    </recommendedName>
</protein>
<keyword evidence="2" id="KW-1185">Reference proteome</keyword>
<dbReference type="Gene3D" id="3.90.320.10">
    <property type="match status" value="1"/>
</dbReference>
<dbReference type="RefSeq" id="WP_095065402.1">
    <property type="nucleotide sequence ID" value="NZ_LT906470.1"/>
</dbReference>
<dbReference type="EMBL" id="LT906470">
    <property type="protein sequence ID" value="SNV59456.1"/>
    <property type="molecule type" value="Genomic_DNA"/>
</dbReference>
<reference evidence="1 2" key="1">
    <citation type="submission" date="2017-06" db="EMBL/GenBank/DDBJ databases">
        <authorList>
            <consortium name="Pathogen Informatics"/>
        </authorList>
    </citation>
    <scope>NUCLEOTIDE SEQUENCE [LARGE SCALE GENOMIC DNA]</scope>
    <source>
        <strain evidence="1 2">NCTC12018</strain>
    </source>
</reference>
<dbReference type="AlphaFoldDB" id="A0A239YM22"/>
<gene>
    <name evidence="1" type="ORF">SAMEA44547418_00474</name>
</gene>
<proteinExistence type="predicted"/>
<evidence type="ECO:0008006" key="3">
    <source>
        <dbReference type="Google" id="ProtNLM"/>
    </source>
</evidence>
<evidence type="ECO:0000313" key="2">
    <source>
        <dbReference type="Proteomes" id="UP000214973"/>
    </source>
</evidence>
<dbReference type="KEGG" id="vrm:44547418_00474"/>
<dbReference type="InterPro" id="IPR011604">
    <property type="entry name" value="PDDEXK-like_dom_sf"/>
</dbReference>
<sequence>MPAKRFICPNGDEINMYECLLRCPQGTRCMFLPTLRAVATSLERNLTKPSVTELLSGTRELYLKKITEYAVDPQKQLYALHGSAVHTITERHTSGNMLSEERLKNTTTTGKFDLYGQVLSNTDTTLGDLKITSSYKLMKALGYYKKDVETGEVYKTGVKKGQPKTRKELFTDGVRHVLDWALQLNYYRLLLEEENYTVSSMVIQALCRDTGLRIASERGITKTLYLIPINPISNHWLKRYMEAKAKRLQQAIETGVVPKKCSQRETWHGKKCEGYCTVSAQCKAIEDAQQVKSA</sequence>